<dbReference type="EMBL" id="JAFKGL010000010">
    <property type="protein sequence ID" value="MBN9412426.1"/>
    <property type="molecule type" value="Genomic_DNA"/>
</dbReference>
<feature type="transmembrane region" description="Helical" evidence="1">
    <location>
        <begin position="64"/>
        <end position="83"/>
    </location>
</feature>
<keyword evidence="1" id="KW-0812">Transmembrane</keyword>
<keyword evidence="1" id="KW-1133">Transmembrane helix</keyword>
<sequence length="236" mass="27368">MGELLHGLRIICLNFFERTSHAFFETTIGQKVLILLAPFFLLPGERLEGRQGFLKLFNFLHMQAWAPILGGVFFSSALTVLLRTFQHAHVPFIGIVDVEAFSVLFWLTIFSSLLGYIFSLTKFITPYVLNFFIKDEEFIMEPMLFWTTRYGGFLMFFGVFAWFMGGLIALKLSFFPMMILMGVIVIFGYAIRKELLKQQQKFIETISPSRRPLFLLIESIILITFSLVLALIFYYI</sequence>
<dbReference type="Proteomes" id="UP000664414">
    <property type="component" value="Unassembled WGS sequence"/>
</dbReference>
<evidence type="ECO:0000313" key="3">
    <source>
        <dbReference type="Proteomes" id="UP000664414"/>
    </source>
</evidence>
<evidence type="ECO:0000256" key="1">
    <source>
        <dbReference type="SAM" id="Phobius"/>
    </source>
</evidence>
<keyword evidence="1" id="KW-0472">Membrane</keyword>
<evidence type="ECO:0000313" key="2">
    <source>
        <dbReference type="EMBL" id="MBN9412426.1"/>
    </source>
</evidence>
<feature type="transmembrane region" description="Helical" evidence="1">
    <location>
        <begin position="174"/>
        <end position="192"/>
    </location>
</feature>
<feature type="transmembrane region" description="Helical" evidence="1">
    <location>
        <begin position="103"/>
        <end position="129"/>
    </location>
</feature>
<gene>
    <name evidence="2" type="ORF">J0H12_00670</name>
</gene>
<organism evidence="2 3">
    <name type="scientific">Candidatus Paracaedimonas acanthamoebae</name>
    <dbReference type="NCBI Taxonomy" id="244581"/>
    <lineage>
        <taxon>Bacteria</taxon>
        <taxon>Pseudomonadati</taxon>
        <taxon>Pseudomonadota</taxon>
        <taxon>Alphaproteobacteria</taxon>
        <taxon>Holosporales</taxon>
        <taxon>Caedimonadaceae</taxon>
        <taxon>Candidatus Paracaedimonas</taxon>
    </lineage>
</organism>
<name>A0A8J7PZF1_9PROT</name>
<proteinExistence type="predicted"/>
<comment type="caution">
    <text evidence="2">The sequence shown here is derived from an EMBL/GenBank/DDBJ whole genome shotgun (WGS) entry which is preliminary data.</text>
</comment>
<accession>A0A8J7PZF1</accession>
<protein>
    <submittedName>
        <fullName evidence="2">Uncharacterized protein</fullName>
    </submittedName>
</protein>
<reference evidence="2" key="1">
    <citation type="submission" date="2021-02" db="EMBL/GenBank/DDBJ databases">
        <title>Thiocyanate and organic carbon inputs drive convergent selection for specific autotrophic Afipia and Thiobacillus strains within complex microbiomes.</title>
        <authorList>
            <person name="Huddy R.J."/>
            <person name="Sachdeva R."/>
            <person name="Kadzinga F."/>
            <person name="Kantor R.S."/>
            <person name="Harrison S.T.L."/>
            <person name="Banfield J.F."/>
        </authorList>
    </citation>
    <scope>NUCLEOTIDE SEQUENCE</scope>
    <source>
        <strain evidence="2">SCN18_10_11_15_R4_P_38_20</strain>
    </source>
</reference>
<feature type="transmembrane region" description="Helical" evidence="1">
    <location>
        <begin position="213"/>
        <end position="235"/>
    </location>
</feature>
<feature type="transmembrane region" description="Helical" evidence="1">
    <location>
        <begin position="150"/>
        <end position="168"/>
    </location>
</feature>
<dbReference type="AlphaFoldDB" id="A0A8J7PZF1"/>